<accession>A0AAV2YIY2</accession>
<dbReference type="PROSITE" id="PS50196">
    <property type="entry name" value="RANBD1"/>
    <property type="match status" value="1"/>
</dbReference>
<dbReference type="Pfam" id="PF14559">
    <property type="entry name" value="TPR_19"/>
    <property type="match status" value="1"/>
</dbReference>
<comment type="caution">
    <text evidence="5">The sequence shown here is derived from an EMBL/GenBank/DDBJ whole genome shotgun (WGS) entry which is preliminary data.</text>
</comment>
<feature type="compositionally biased region" description="Basic and acidic residues" evidence="2">
    <location>
        <begin position="240"/>
        <end position="254"/>
    </location>
</feature>
<dbReference type="PRINTS" id="PR00625">
    <property type="entry name" value="JDOMAIN"/>
</dbReference>
<dbReference type="InterPro" id="IPR001623">
    <property type="entry name" value="DnaJ_domain"/>
</dbReference>
<feature type="compositionally biased region" description="Acidic residues" evidence="2">
    <location>
        <begin position="715"/>
        <end position="729"/>
    </location>
</feature>
<name>A0AAV2YIY2_9STRA</name>
<dbReference type="SUPFAM" id="SSF46565">
    <property type="entry name" value="Chaperone J-domain"/>
    <property type="match status" value="1"/>
</dbReference>
<gene>
    <name evidence="5" type="ORF">N0F65_007948</name>
</gene>
<keyword evidence="1" id="KW-0802">TPR repeat</keyword>
<dbReference type="InterPro" id="IPR052758">
    <property type="entry name" value="SRC_co-chaperone"/>
</dbReference>
<feature type="compositionally biased region" description="Basic and acidic residues" evidence="2">
    <location>
        <begin position="1345"/>
        <end position="1356"/>
    </location>
</feature>
<feature type="compositionally biased region" description="Acidic residues" evidence="2">
    <location>
        <begin position="168"/>
        <end position="180"/>
    </location>
</feature>
<protein>
    <submittedName>
        <fullName evidence="5">Uncharacterized protein</fullName>
    </submittedName>
</protein>
<dbReference type="Gene3D" id="1.25.40.10">
    <property type="entry name" value="Tetratricopeptide repeat domain"/>
    <property type="match status" value="3"/>
</dbReference>
<feature type="region of interest" description="Disordered" evidence="2">
    <location>
        <begin position="154"/>
        <end position="294"/>
    </location>
</feature>
<dbReference type="InterPro" id="IPR011993">
    <property type="entry name" value="PH-like_dom_sf"/>
</dbReference>
<dbReference type="CDD" id="cd06257">
    <property type="entry name" value="DnaJ"/>
    <property type="match status" value="1"/>
</dbReference>
<feature type="region of interest" description="Disordered" evidence="2">
    <location>
        <begin position="394"/>
        <end position="639"/>
    </location>
</feature>
<dbReference type="PROSITE" id="PS50076">
    <property type="entry name" value="DNAJ_2"/>
    <property type="match status" value="1"/>
</dbReference>
<dbReference type="InterPro" id="IPR000156">
    <property type="entry name" value="Ran_bind_dom"/>
</dbReference>
<feature type="compositionally biased region" description="Low complexity" evidence="2">
    <location>
        <begin position="112"/>
        <end position="124"/>
    </location>
</feature>
<dbReference type="Gene3D" id="1.10.287.110">
    <property type="entry name" value="DnaJ domain"/>
    <property type="match status" value="1"/>
</dbReference>
<dbReference type="PANTHER" id="PTHR44200:SF1">
    <property type="entry name" value="DNAJ HOMOLOG SUBFAMILY C MEMBER 7"/>
    <property type="match status" value="1"/>
</dbReference>
<feature type="compositionally biased region" description="Basic and acidic residues" evidence="2">
    <location>
        <begin position="1146"/>
        <end position="1161"/>
    </location>
</feature>
<feature type="repeat" description="TPR" evidence="1">
    <location>
        <begin position="1020"/>
        <end position="1053"/>
    </location>
</feature>
<feature type="compositionally biased region" description="Polar residues" evidence="2">
    <location>
        <begin position="1198"/>
        <end position="1216"/>
    </location>
</feature>
<feature type="compositionally biased region" description="Low complexity" evidence="2">
    <location>
        <begin position="586"/>
        <end position="597"/>
    </location>
</feature>
<dbReference type="InterPro" id="IPR011990">
    <property type="entry name" value="TPR-like_helical_dom_sf"/>
</dbReference>
<dbReference type="InterPro" id="IPR036869">
    <property type="entry name" value="J_dom_sf"/>
</dbReference>
<dbReference type="Pfam" id="PF00226">
    <property type="entry name" value="DnaJ"/>
    <property type="match status" value="1"/>
</dbReference>
<dbReference type="SUPFAM" id="SSF50729">
    <property type="entry name" value="PH domain-like"/>
    <property type="match status" value="1"/>
</dbReference>
<evidence type="ECO:0000256" key="2">
    <source>
        <dbReference type="SAM" id="MobiDB-lite"/>
    </source>
</evidence>
<dbReference type="PROSITE" id="PS00636">
    <property type="entry name" value="DNAJ_1"/>
    <property type="match status" value="1"/>
</dbReference>
<dbReference type="SMART" id="SM00028">
    <property type="entry name" value="TPR"/>
    <property type="match status" value="6"/>
</dbReference>
<dbReference type="Pfam" id="PF00638">
    <property type="entry name" value="Ran_BP1"/>
    <property type="match status" value="1"/>
</dbReference>
<dbReference type="EMBL" id="DAKRPA010000332">
    <property type="protein sequence ID" value="DAZ93248.1"/>
    <property type="molecule type" value="Genomic_DNA"/>
</dbReference>
<evidence type="ECO:0000313" key="5">
    <source>
        <dbReference type="EMBL" id="DAZ93248.1"/>
    </source>
</evidence>
<dbReference type="InterPro" id="IPR019734">
    <property type="entry name" value="TPR_rpt"/>
</dbReference>
<feature type="region of interest" description="Disordered" evidence="2">
    <location>
        <begin position="1325"/>
        <end position="1380"/>
    </location>
</feature>
<proteinExistence type="predicted"/>
<feature type="repeat" description="TPR" evidence="1">
    <location>
        <begin position="1092"/>
        <end position="1125"/>
    </location>
</feature>
<dbReference type="PROSITE" id="PS50005">
    <property type="entry name" value="TPR"/>
    <property type="match status" value="2"/>
</dbReference>
<feature type="compositionally biased region" description="Low complexity" evidence="2">
    <location>
        <begin position="255"/>
        <end position="278"/>
    </location>
</feature>
<feature type="compositionally biased region" description="Polar residues" evidence="2">
    <location>
        <begin position="518"/>
        <end position="575"/>
    </location>
</feature>
<feature type="region of interest" description="Disordered" evidence="2">
    <location>
        <begin position="55"/>
        <end position="124"/>
    </location>
</feature>
<feature type="compositionally biased region" description="Low complexity" evidence="2">
    <location>
        <begin position="1334"/>
        <end position="1344"/>
    </location>
</feature>
<feature type="compositionally biased region" description="Basic and acidic residues" evidence="2">
    <location>
        <begin position="1365"/>
        <end position="1375"/>
    </location>
</feature>
<evidence type="ECO:0000259" key="4">
    <source>
        <dbReference type="PROSITE" id="PS50196"/>
    </source>
</evidence>
<dbReference type="Gene3D" id="2.30.29.30">
    <property type="entry name" value="Pleckstrin-homology domain (PH domain)/Phosphotyrosine-binding domain (PTB)"/>
    <property type="match status" value="1"/>
</dbReference>
<dbReference type="Proteomes" id="UP001146120">
    <property type="component" value="Unassembled WGS sequence"/>
</dbReference>
<feature type="compositionally biased region" description="Basic and acidic residues" evidence="2">
    <location>
        <begin position="704"/>
        <end position="714"/>
    </location>
</feature>
<feature type="domain" description="J" evidence="3">
    <location>
        <begin position="1224"/>
        <end position="1290"/>
    </location>
</feature>
<feature type="compositionally biased region" description="Acidic residues" evidence="2">
    <location>
        <begin position="93"/>
        <end position="104"/>
    </location>
</feature>
<keyword evidence="6" id="KW-1185">Reference proteome</keyword>
<reference evidence="5" key="2">
    <citation type="journal article" date="2023" name="Microbiol Resour">
        <title>Decontamination and Annotation of the Draft Genome Sequence of the Oomycete Lagenidium giganteum ARSEF 373.</title>
        <authorList>
            <person name="Morgan W.R."/>
            <person name="Tartar A."/>
        </authorList>
    </citation>
    <scope>NUCLEOTIDE SEQUENCE</scope>
    <source>
        <strain evidence="5">ARSEF 373</strain>
    </source>
</reference>
<feature type="domain" description="RanBD1" evidence="4">
    <location>
        <begin position="1444"/>
        <end position="1593"/>
    </location>
</feature>
<organism evidence="5 6">
    <name type="scientific">Lagenidium giganteum</name>
    <dbReference type="NCBI Taxonomy" id="4803"/>
    <lineage>
        <taxon>Eukaryota</taxon>
        <taxon>Sar</taxon>
        <taxon>Stramenopiles</taxon>
        <taxon>Oomycota</taxon>
        <taxon>Peronosporomycetes</taxon>
        <taxon>Pythiales</taxon>
        <taxon>Pythiaceae</taxon>
    </lineage>
</organism>
<sequence>GPRCAAMARMGRQSRHQRDITAQAKVLAAAEAHDSDNGRADEAARSWRMVKLVEYSDSEEDDDVQARPSGSAQAARGPSMDVKKARVGAWPVEEGDDEAAEEERGEALPDTAAAAPWSWRSRSSARTMHQPQLYHFPVRGSNTAPEVVTEPHDSAIFDDAMSKPSSVTEDDDVEEEDEAMQVEIGMKEDTPATPRETGAASVDDDVDMRVPIADTPTLKTKAMRDKMVSMRHSPYTTRSSSRERDDMSSEDKEISPMPSSTATSLPPPMTTATTTTTTSKEETNPSPFGCNPVPRSAPVFVFGASQSSSTTWTAAATNSFPSTTDSPSASVGFTNVFSRSKTAPATDSARVPNSTERKSIFLQCDPFDRPVTQQAPDSQPTSWTSKFGHFFGAASSSVSSTPPVPVESMETKNGRRRRLNPTASLDAKPTPPAQPTSRRASPFGTSEASAKPAFPFVPWQAAGESSSSAPTTGFDDNKSSTTSTRSHVPPPMPQSFQSPPVDHLKDNFDGFRIGSAPPASSSNKKTKSQTPSRSPARPSTFTFGQPSDQASPFGTNVFSNRGSDATQKAKVSSSPADPFAIPVFRPSTSTTTKPQSPCAVRQRLNFSADEASNEPPQSKTFVFGESSSQNSSVPPSASFQFGANTSSKAQSNFGSVTAASDADLRAMFGLPTTDSTVALERRVLHARKTARAQRAAFKQQSAVARKESRHRDAPESDGEGSEETTEEDDMLADWGELKRRGGQAYSARDYQSAADFYCQSIDVVEKILEVNPAMNTWQLRNDKAKLHANRAAALMMLMQINEAQRECRAALEEDHTYVKAYLRLAKIQLLFGETTNVRENLMTARRLCDSTWPAEMDATDQATIEKLQVSVQKLEKLQDEVKWCLDVGDFAGALLYMNDALVIAPSCRTMQVQKAEALFKKKSYGEVVTYCVELARKLRSGGQRPKMNDIGGRSKEPKALAMDKAEKEVGVLGIELSLWLATALHYQGKHDDAMMYLSALEAAAPCSEKVIQCRRKWDSMRSLKHQANDLFKIGNYQRAVSIYSQALQLDRDNDEFCGVVYCNRAAALMGIDKFDSALLDCEEALKRKPHYPRALLRRARCHVALEKYAQAIRDFDRYLKEQPRDTACGSVDEVLAERKAALQALERTREAQEQQRAEAQRRQQQQHHYQYAHRSAWEDASASSSGYLSWSYSQSFRGSAGSSDNQQSQRGHSSRSAPRKHQRSHYDVLGVAHSATQDDIKKAYRKLARQHHPDKAKDQDAKCEDLFKDMTAAYNVLSDNVARAKYDRELSFGGFGNNFYGSAKATKTFQTRVTKKPKLDDDVAVAEDADKTDANASDAANATDENMKEEDSKDATDDSNDGDSVAEKDGDKDANGDGSKVAAPTATSGFAGFAGFASFKSSSSSGFSAFASSASSGFGGAFGSSTSTTATSSGFTGGFGTTAEAAPAATTPVATTAAAANLAETDVNNGEEGEEVVIEKRAKLFKLVEKDFVEVGIGPMRLLKPKSAKDLEAIKASARVVMRRESYACGPGTKLILNARMTAFVSCVRRSEKAMAVTILEKQDDDENVKPSTYLIRVGNPDDFLAINSAITEHLPANATTSVSSS</sequence>
<feature type="compositionally biased region" description="Low complexity" evidence="2">
    <location>
        <begin position="626"/>
        <end position="638"/>
    </location>
</feature>
<dbReference type="InterPro" id="IPR018253">
    <property type="entry name" value="DnaJ_domain_CS"/>
</dbReference>
<evidence type="ECO:0000259" key="3">
    <source>
        <dbReference type="PROSITE" id="PS50076"/>
    </source>
</evidence>
<reference evidence="5" key="1">
    <citation type="submission" date="2022-11" db="EMBL/GenBank/DDBJ databases">
        <authorList>
            <person name="Morgan W.R."/>
            <person name="Tartar A."/>
        </authorList>
    </citation>
    <scope>NUCLEOTIDE SEQUENCE</scope>
    <source>
        <strain evidence="5">ARSEF 373</strain>
    </source>
</reference>
<dbReference type="SUPFAM" id="SSF48452">
    <property type="entry name" value="TPR-like"/>
    <property type="match status" value="2"/>
</dbReference>
<feature type="region of interest" description="Disordered" evidence="2">
    <location>
        <begin position="1198"/>
        <end position="1232"/>
    </location>
</feature>
<feature type="region of interest" description="Disordered" evidence="2">
    <location>
        <begin position="691"/>
        <end position="729"/>
    </location>
</feature>
<feature type="non-terminal residue" evidence="5">
    <location>
        <position position="1"/>
    </location>
</feature>
<dbReference type="SMART" id="SM00271">
    <property type="entry name" value="DnaJ"/>
    <property type="match status" value="1"/>
</dbReference>
<evidence type="ECO:0000313" key="6">
    <source>
        <dbReference type="Proteomes" id="UP001146120"/>
    </source>
</evidence>
<dbReference type="SMART" id="SM00160">
    <property type="entry name" value="RanBD"/>
    <property type="match status" value="1"/>
</dbReference>
<feature type="compositionally biased region" description="Polar residues" evidence="2">
    <location>
        <begin position="435"/>
        <end position="448"/>
    </location>
</feature>
<dbReference type="PANTHER" id="PTHR44200">
    <property type="entry name" value="DNAJ HOMOLOG SUBFAMILY C MEMBER 7"/>
    <property type="match status" value="1"/>
</dbReference>
<feature type="region of interest" description="Disordered" evidence="2">
    <location>
        <begin position="1146"/>
        <end position="1172"/>
    </location>
</feature>
<evidence type="ECO:0000256" key="1">
    <source>
        <dbReference type="PROSITE-ProRule" id="PRU00339"/>
    </source>
</evidence>